<evidence type="ECO:0000313" key="1">
    <source>
        <dbReference type="EMBL" id="CAB4148003.1"/>
    </source>
</evidence>
<dbReference type="InterPro" id="IPR052354">
    <property type="entry name" value="Cell_Wall_Dynamics_Protein"/>
</dbReference>
<dbReference type="InterPro" id="IPR023346">
    <property type="entry name" value="Lysozyme-like_dom_sf"/>
</dbReference>
<dbReference type="SUPFAM" id="SSF53955">
    <property type="entry name" value="Lysozyme-like"/>
    <property type="match status" value="1"/>
</dbReference>
<dbReference type="PANTHER" id="PTHR34408:SF1">
    <property type="entry name" value="GLYCOSYL HYDROLASE FAMILY 19 DOMAIN-CONTAINING PROTEIN HI_1415"/>
    <property type="match status" value="1"/>
</dbReference>
<name>A0A6J5MSD1_9CAUD</name>
<protein>
    <recommendedName>
        <fullName evidence="2">Chitinase</fullName>
    </recommendedName>
</protein>
<gene>
    <name evidence="1" type="ORF">UFOVP431_75</name>
</gene>
<organism evidence="1">
    <name type="scientific">uncultured Caudovirales phage</name>
    <dbReference type="NCBI Taxonomy" id="2100421"/>
    <lineage>
        <taxon>Viruses</taxon>
        <taxon>Duplodnaviria</taxon>
        <taxon>Heunggongvirae</taxon>
        <taxon>Uroviricota</taxon>
        <taxon>Caudoviricetes</taxon>
        <taxon>Peduoviridae</taxon>
        <taxon>Maltschvirus</taxon>
        <taxon>Maltschvirus maltsch</taxon>
    </lineage>
</organism>
<accession>A0A6J5MSD1</accession>
<reference evidence="1" key="1">
    <citation type="submission" date="2020-04" db="EMBL/GenBank/DDBJ databases">
        <authorList>
            <person name="Chiriac C."/>
            <person name="Salcher M."/>
            <person name="Ghai R."/>
            <person name="Kavagutti S V."/>
        </authorList>
    </citation>
    <scope>NUCLEOTIDE SEQUENCE</scope>
</reference>
<sequence length="252" mass="27704">MKFKTPSRDYVAHYDPNQAHHRAWLLAVVDRLMELDPETLQEGGKLRSVWKAENAASAPLTASTVATPAALQLVSMAQATAIFTRAPKESQLADLNYCLQRFAIDSPARIRHFLSQVGHESGGLRWMTELASGSAYEGRTDLGNVRVGDGQRYKGAGAIQLTGRYNYQRFADFIKDAAVMDGSTYVASKYPFTSAGFWWHLNGMNPYCDSGATCRQISARVNGRDPANGLADREAYFARAVATFPNVTSKAK</sequence>
<proteinExistence type="predicted"/>
<dbReference type="PANTHER" id="PTHR34408">
    <property type="entry name" value="FAMILY PROTEIN, PUTATIVE-RELATED"/>
    <property type="match status" value="1"/>
</dbReference>
<dbReference type="Gene3D" id="1.10.530.10">
    <property type="match status" value="1"/>
</dbReference>
<evidence type="ECO:0008006" key="2">
    <source>
        <dbReference type="Google" id="ProtNLM"/>
    </source>
</evidence>
<dbReference type="EMBL" id="LR796483">
    <property type="protein sequence ID" value="CAB4148003.1"/>
    <property type="molecule type" value="Genomic_DNA"/>
</dbReference>